<dbReference type="EMBL" id="JAMKPW020000022">
    <property type="protein sequence ID" value="KAK8206880.1"/>
    <property type="molecule type" value="Genomic_DNA"/>
</dbReference>
<dbReference type="Proteomes" id="UP001320706">
    <property type="component" value="Unassembled WGS sequence"/>
</dbReference>
<evidence type="ECO:0000313" key="1">
    <source>
        <dbReference type="EMBL" id="KAK8206880.1"/>
    </source>
</evidence>
<evidence type="ECO:0000313" key="2">
    <source>
        <dbReference type="Proteomes" id="UP001320706"/>
    </source>
</evidence>
<sequence length="843" mass="93012">MEAAPPSYEKATLINAWDIIAQYIPSSDLCSAALVCSAWHTVFAPHLWGNPASHFGHENDRVYVALTRFKRTLPWARLSVRSLTHTLHLPPAHAELYNGPNSDWLREVLERLPNLQSLIVRGLPFFDHASLAALRQVKPAPTSSSSASSPTLPNNRVELSASPPPSLPHIPRLPSNTIPSTFNLRLLDASRCPNVTSRSLSHALQRLENLIYLNLSWTIPARDLEVLKCLRLFSGLQVLKLQGISLRDEDINILAPAIGTRVRSLDLRHNLLTDRSVRTLLDSCFLSIPAGQPAEDSPRPGDQSPALLHYLGAEMLATYRGEDFEGYLRNAFTTSFVSRLAFEDAPEGGITHLYIANNKLTVEGMSGLLRSGRLHVLDAGTVQTRPVRHPSLSMKDGTDRNEDFPGAEKLVPVLTESANTALTFLRINHNLITKKTPDLTEEQVVPGRVELPETSLPRFPTDAVEIDSTPVYYELPAETSPRYELEGDPISMLISPAVGEPLHMTGKEEEELMKARRGSAVAPEVVEPTADSLLSPSAAEQTYTTTTGNDLSSPKPKGRQRSYSSVLAERQAREYAHQVQSKSLYPGALPNLTTLILTDVPPTTSNPDATERIISFIRSCAEESNLARQQARLDYTLPPGRRGSTNMMKDSARRLFALERIVLEMAPDQRGRRKSLGSAWHHDATKSMTEDRDSEALWSAAETDFSFFGEGEECGLPSLEPGRTMPNLSAMNGKEVVMDVQSRPTTSETTAASLPLGPGKKEQLPPPPPPPQFDTVAKIAEFRKSRKAAYNAIVGYGEAEPDVEGYWPGLVQVVKPSNRGAMAEDDEFADYYGNRFSKNYLYR</sequence>
<proteinExistence type="predicted"/>
<name>A0ACC3SBX6_9PEZI</name>
<organism evidence="1 2">
    <name type="scientific">Zalaria obscura</name>
    <dbReference type="NCBI Taxonomy" id="2024903"/>
    <lineage>
        <taxon>Eukaryota</taxon>
        <taxon>Fungi</taxon>
        <taxon>Dikarya</taxon>
        <taxon>Ascomycota</taxon>
        <taxon>Pezizomycotina</taxon>
        <taxon>Dothideomycetes</taxon>
        <taxon>Dothideomycetidae</taxon>
        <taxon>Dothideales</taxon>
        <taxon>Zalariaceae</taxon>
        <taxon>Zalaria</taxon>
    </lineage>
</organism>
<comment type="caution">
    <text evidence="1">The sequence shown here is derived from an EMBL/GenBank/DDBJ whole genome shotgun (WGS) entry which is preliminary data.</text>
</comment>
<gene>
    <name evidence="1" type="ORF">M8818_004715</name>
</gene>
<keyword evidence="2" id="KW-1185">Reference proteome</keyword>
<accession>A0ACC3SBX6</accession>
<reference evidence="1" key="1">
    <citation type="submission" date="2024-02" db="EMBL/GenBank/DDBJ databases">
        <title>Metagenome Assembled Genome of Zalaria obscura JY119.</title>
        <authorList>
            <person name="Vighnesh L."/>
            <person name="Jagadeeshwari U."/>
            <person name="Venkata Ramana C."/>
            <person name="Sasikala C."/>
        </authorList>
    </citation>
    <scope>NUCLEOTIDE SEQUENCE</scope>
    <source>
        <strain evidence="1">JY119</strain>
    </source>
</reference>
<protein>
    <submittedName>
        <fullName evidence="1">Uncharacterized protein</fullName>
    </submittedName>
</protein>